<dbReference type="STRING" id="1798657.A2648_01970"/>
<accession>A0A1G2CSH1</accession>
<evidence type="ECO:0000313" key="1">
    <source>
        <dbReference type="EMBL" id="OGZ03700.1"/>
    </source>
</evidence>
<dbReference type="EMBL" id="MHLH01000015">
    <property type="protein sequence ID" value="OGZ03700.1"/>
    <property type="molecule type" value="Genomic_DNA"/>
</dbReference>
<protein>
    <submittedName>
        <fullName evidence="1">Uncharacterized protein</fullName>
    </submittedName>
</protein>
<proteinExistence type="predicted"/>
<dbReference type="Proteomes" id="UP000178841">
    <property type="component" value="Unassembled WGS sequence"/>
</dbReference>
<comment type="caution">
    <text evidence="1">The sequence shown here is derived from an EMBL/GenBank/DDBJ whole genome shotgun (WGS) entry which is preliminary data.</text>
</comment>
<name>A0A1G2CSH1_9BACT</name>
<sequence>MDKKSRKVEKLEFDRAILGLIEASSRTSTIGFNAMKNSKKETDGDRRKALVMMNRLIKAHKKLEDRLLVIALC</sequence>
<dbReference type="AlphaFoldDB" id="A0A1G2CSH1"/>
<evidence type="ECO:0000313" key="2">
    <source>
        <dbReference type="Proteomes" id="UP000178841"/>
    </source>
</evidence>
<reference evidence="1 2" key="1">
    <citation type="journal article" date="2016" name="Nat. Commun.">
        <title>Thousands of microbial genomes shed light on interconnected biogeochemical processes in an aquifer system.</title>
        <authorList>
            <person name="Anantharaman K."/>
            <person name="Brown C.T."/>
            <person name="Hug L.A."/>
            <person name="Sharon I."/>
            <person name="Castelle C.J."/>
            <person name="Probst A.J."/>
            <person name="Thomas B.C."/>
            <person name="Singh A."/>
            <person name="Wilkins M.J."/>
            <person name="Karaoz U."/>
            <person name="Brodie E.L."/>
            <person name="Williams K.H."/>
            <person name="Hubbard S.S."/>
            <person name="Banfield J.F."/>
        </authorList>
    </citation>
    <scope>NUCLEOTIDE SEQUENCE [LARGE SCALE GENOMIC DNA]</scope>
</reference>
<gene>
    <name evidence="1" type="ORF">A2648_01970</name>
</gene>
<organism evidence="1 2">
    <name type="scientific">Candidatus Lloydbacteria bacterium RIFCSPHIGHO2_01_FULL_41_20</name>
    <dbReference type="NCBI Taxonomy" id="1798657"/>
    <lineage>
        <taxon>Bacteria</taxon>
        <taxon>Candidatus Lloydiibacteriota</taxon>
    </lineage>
</organism>